<dbReference type="AlphaFoldDB" id="A0A3P5X0J5"/>
<dbReference type="EMBL" id="UXAV01000039">
    <property type="protein sequence ID" value="VDC27451.1"/>
    <property type="molecule type" value="Genomic_DNA"/>
</dbReference>
<evidence type="ECO:0000256" key="1">
    <source>
        <dbReference type="SAM" id="Phobius"/>
    </source>
</evidence>
<evidence type="ECO:0000313" key="3">
    <source>
        <dbReference type="Proteomes" id="UP000270468"/>
    </source>
</evidence>
<feature type="transmembrane region" description="Helical" evidence="1">
    <location>
        <begin position="63"/>
        <end position="83"/>
    </location>
</feature>
<proteinExistence type="predicted"/>
<keyword evidence="1" id="KW-0472">Membrane</keyword>
<feature type="transmembrane region" description="Helical" evidence="1">
    <location>
        <begin position="37"/>
        <end position="57"/>
    </location>
</feature>
<feature type="transmembrane region" description="Helical" evidence="1">
    <location>
        <begin position="116"/>
        <end position="136"/>
    </location>
</feature>
<feature type="transmembrane region" description="Helical" evidence="1">
    <location>
        <begin position="6"/>
        <end position="25"/>
    </location>
</feature>
<sequence>MDKTIILLLLYVDICIGFGFYMYLWRIKKLIGFHLGMNISIVMGGMIALIFGVLLILQFPFHFTLITVVSTLTGLVVGAMFGLLFDYQTFVTGLTNGIVVGLMSPMIGTIIEMPSVFVWCIHIFFAISLCTISISIKRS</sequence>
<dbReference type="OrthoDB" id="2629631at2"/>
<keyword evidence="1" id="KW-0812">Transmembrane</keyword>
<organism evidence="2 3">
    <name type="scientific">Filibacter tadaridae</name>
    <dbReference type="NCBI Taxonomy" id="2483811"/>
    <lineage>
        <taxon>Bacteria</taxon>
        <taxon>Bacillati</taxon>
        <taxon>Bacillota</taxon>
        <taxon>Bacilli</taxon>
        <taxon>Bacillales</taxon>
        <taxon>Caryophanaceae</taxon>
        <taxon>Filibacter</taxon>
    </lineage>
</organism>
<protein>
    <submittedName>
        <fullName evidence="2">Uncharacterized protein</fullName>
    </submittedName>
</protein>
<keyword evidence="3" id="KW-1185">Reference proteome</keyword>
<accession>A0A3P5X0J5</accession>
<name>A0A3P5X0J5_9BACL</name>
<keyword evidence="1" id="KW-1133">Transmembrane helix</keyword>
<reference evidence="2 3" key="1">
    <citation type="submission" date="2018-11" db="EMBL/GenBank/DDBJ databases">
        <authorList>
            <person name="Criscuolo A."/>
        </authorList>
    </citation>
    <scope>NUCLEOTIDE SEQUENCE [LARGE SCALE GENOMIC DNA]</scope>
    <source>
        <strain evidence="2">ATB-66</strain>
    </source>
</reference>
<feature type="transmembrane region" description="Helical" evidence="1">
    <location>
        <begin position="90"/>
        <end position="110"/>
    </location>
</feature>
<gene>
    <name evidence="2" type="ORF">FILTAD_01575</name>
</gene>
<dbReference type="Proteomes" id="UP000270468">
    <property type="component" value="Unassembled WGS sequence"/>
</dbReference>
<dbReference type="RefSeq" id="WP_124069953.1">
    <property type="nucleotide sequence ID" value="NZ_CBCRXF010000001.1"/>
</dbReference>
<evidence type="ECO:0000313" key="2">
    <source>
        <dbReference type="EMBL" id="VDC27451.1"/>
    </source>
</evidence>